<proteinExistence type="predicted"/>
<dbReference type="GO" id="GO:0016020">
    <property type="term" value="C:membrane"/>
    <property type="evidence" value="ECO:0007669"/>
    <property type="project" value="UniProtKB-SubCell"/>
</dbReference>
<organism evidence="6 7">
    <name type="scientific">Paragonimus westermani</name>
    <dbReference type="NCBI Taxonomy" id="34504"/>
    <lineage>
        <taxon>Eukaryota</taxon>
        <taxon>Metazoa</taxon>
        <taxon>Spiralia</taxon>
        <taxon>Lophotrochozoa</taxon>
        <taxon>Platyhelminthes</taxon>
        <taxon>Trematoda</taxon>
        <taxon>Digenea</taxon>
        <taxon>Plagiorchiida</taxon>
        <taxon>Troglotremata</taxon>
        <taxon>Troglotrematidae</taxon>
        <taxon>Paragonimus</taxon>
    </lineage>
</organism>
<evidence type="ECO:0000256" key="2">
    <source>
        <dbReference type="ARBA" id="ARBA00023040"/>
    </source>
</evidence>
<keyword evidence="3" id="KW-0675">Receptor</keyword>
<comment type="caution">
    <text evidence="6">The sequence shown here is derived from an EMBL/GenBank/DDBJ whole genome shotgun (WGS) entry which is preliminary data.</text>
</comment>
<dbReference type="Proteomes" id="UP000699462">
    <property type="component" value="Unassembled WGS sequence"/>
</dbReference>
<protein>
    <recommendedName>
        <fullName evidence="8">G-protein coupled receptors family 1 profile domain-containing protein</fullName>
    </recommendedName>
</protein>
<dbReference type="OrthoDB" id="9046662at2759"/>
<keyword evidence="7" id="KW-1185">Reference proteome</keyword>
<dbReference type="PANTHER" id="PTHR24235:SF12">
    <property type="entry name" value="G-PROTEIN COUPLED RECEPTORS FAMILY 1 PROFILE DOMAIN-CONTAINING PROTEIN"/>
    <property type="match status" value="1"/>
</dbReference>
<name>A0A8T0DVE0_9TREM</name>
<sequence>MQPTDEGSTLNITHTNMKLSTSALADVLSQRKLSTCKRHGPVFLLLGISVIFGLSWLPLNIVNVWMDAQDLAITQKIMQQTRRTDPGNNTSTQIGTEVWTNNSFFPGKSFFFLDTLNRGTSGKWIVVIQTVSLSMVLCSACANPILYGWLNTNFRKEFCRVLRLRTSNQTESTTKHPVCAPDISTRVAGKLKEDCGLLHPSTPFLSVQQLESANHSKFGLYELSGRPLNAVNSTHLTLHCETELDNMHNSANEKERFIKNTSNELNNTSTTGRENLATTVVYPDKLETCDLNCSVSNESGLNFDETDVIIQTEFLTEKKSTNWNFQGTSV</sequence>
<feature type="transmembrane region" description="Helical" evidence="5">
    <location>
        <begin position="40"/>
        <end position="59"/>
    </location>
</feature>
<dbReference type="GO" id="GO:0004930">
    <property type="term" value="F:G protein-coupled receptor activity"/>
    <property type="evidence" value="ECO:0007669"/>
    <property type="project" value="UniProtKB-KW"/>
</dbReference>
<dbReference type="EMBL" id="JTDF01000373">
    <property type="protein sequence ID" value="KAF8571693.1"/>
    <property type="molecule type" value="Genomic_DNA"/>
</dbReference>
<evidence type="ECO:0008006" key="8">
    <source>
        <dbReference type="Google" id="ProtNLM"/>
    </source>
</evidence>
<keyword evidence="5" id="KW-0812">Transmembrane</keyword>
<accession>A0A8T0DVE0</accession>
<evidence type="ECO:0000256" key="3">
    <source>
        <dbReference type="ARBA" id="ARBA00023170"/>
    </source>
</evidence>
<dbReference type="Gene3D" id="1.20.1070.10">
    <property type="entry name" value="Rhodopsin 7-helix transmembrane proteins"/>
    <property type="match status" value="1"/>
</dbReference>
<evidence type="ECO:0000313" key="6">
    <source>
        <dbReference type="EMBL" id="KAF8571693.1"/>
    </source>
</evidence>
<evidence type="ECO:0000256" key="1">
    <source>
        <dbReference type="ARBA" id="ARBA00004141"/>
    </source>
</evidence>
<evidence type="ECO:0000256" key="4">
    <source>
        <dbReference type="ARBA" id="ARBA00023224"/>
    </source>
</evidence>
<keyword evidence="2" id="KW-0297">G-protein coupled receptor</keyword>
<keyword evidence="5" id="KW-1133">Transmembrane helix</keyword>
<dbReference type="AlphaFoldDB" id="A0A8T0DVE0"/>
<dbReference type="PANTHER" id="PTHR24235">
    <property type="entry name" value="NEUROPEPTIDE Y RECEPTOR"/>
    <property type="match status" value="1"/>
</dbReference>
<dbReference type="SUPFAM" id="SSF81321">
    <property type="entry name" value="Family A G protein-coupled receptor-like"/>
    <property type="match status" value="1"/>
</dbReference>
<comment type="subcellular location">
    <subcellularLocation>
        <location evidence="1">Membrane</location>
        <topology evidence="1">Multi-pass membrane protein</topology>
    </subcellularLocation>
</comment>
<feature type="transmembrane region" description="Helical" evidence="5">
    <location>
        <begin position="124"/>
        <end position="150"/>
    </location>
</feature>
<gene>
    <name evidence="6" type="ORF">P879_00073</name>
</gene>
<reference evidence="6 7" key="1">
    <citation type="submission" date="2019-07" db="EMBL/GenBank/DDBJ databases">
        <title>Annotation for the trematode Paragonimus westermani.</title>
        <authorList>
            <person name="Choi Y.-J."/>
        </authorList>
    </citation>
    <scope>NUCLEOTIDE SEQUENCE [LARGE SCALE GENOMIC DNA]</scope>
    <source>
        <strain evidence="6">180907_Pwestermani</strain>
    </source>
</reference>
<keyword evidence="5" id="KW-0472">Membrane</keyword>
<evidence type="ECO:0000313" key="7">
    <source>
        <dbReference type="Proteomes" id="UP000699462"/>
    </source>
</evidence>
<evidence type="ECO:0000256" key="5">
    <source>
        <dbReference type="SAM" id="Phobius"/>
    </source>
</evidence>
<keyword evidence="4" id="KW-0807">Transducer</keyword>